<dbReference type="EMBL" id="KB467865">
    <property type="protein sequence ID" value="PCH35967.1"/>
    <property type="molecule type" value="Genomic_DNA"/>
</dbReference>
<name>A0A2H3JJ06_WOLCO</name>
<dbReference type="AlphaFoldDB" id="A0A2H3JJ06"/>
<evidence type="ECO:0000313" key="1">
    <source>
        <dbReference type="EMBL" id="PCH35967.1"/>
    </source>
</evidence>
<evidence type="ECO:0000313" key="2">
    <source>
        <dbReference type="Proteomes" id="UP000218811"/>
    </source>
</evidence>
<dbReference type="Proteomes" id="UP000218811">
    <property type="component" value="Unassembled WGS sequence"/>
</dbReference>
<organism evidence="1 2">
    <name type="scientific">Wolfiporia cocos (strain MD-104)</name>
    <name type="common">Brown rot fungus</name>
    <dbReference type="NCBI Taxonomy" id="742152"/>
    <lineage>
        <taxon>Eukaryota</taxon>
        <taxon>Fungi</taxon>
        <taxon>Dikarya</taxon>
        <taxon>Basidiomycota</taxon>
        <taxon>Agaricomycotina</taxon>
        <taxon>Agaricomycetes</taxon>
        <taxon>Polyporales</taxon>
        <taxon>Phaeolaceae</taxon>
        <taxon>Wolfiporia</taxon>
    </lineage>
</organism>
<reference evidence="1 2" key="1">
    <citation type="journal article" date="2012" name="Science">
        <title>The Paleozoic origin of enzymatic lignin decomposition reconstructed from 31 fungal genomes.</title>
        <authorList>
            <person name="Floudas D."/>
            <person name="Binder M."/>
            <person name="Riley R."/>
            <person name="Barry K."/>
            <person name="Blanchette R.A."/>
            <person name="Henrissat B."/>
            <person name="Martinez A.T."/>
            <person name="Otillar R."/>
            <person name="Spatafora J.W."/>
            <person name="Yadav J.S."/>
            <person name="Aerts A."/>
            <person name="Benoit I."/>
            <person name="Boyd A."/>
            <person name="Carlson A."/>
            <person name="Copeland A."/>
            <person name="Coutinho P.M."/>
            <person name="de Vries R.P."/>
            <person name="Ferreira P."/>
            <person name="Findley K."/>
            <person name="Foster B."/>
            <person name="Gaskell J."/>
            <person name="Glotzer D."/>
            <person name="Gorecki P."/>
            <person name="Heitman J."/>
            <person name="Hesse C."/>
            <person name="Hori C."/>
            <person name="Igarashi K."/>
            <person name="Jurgens J.A."/>
            <person name="Kallen N."/>
            <person name="Kersten P."/>
            <person name="Kohler A."/>
            <person name="Kuees U."/>
            <person name="Kumar T.K.A."/>
            <person name="Kuo A."/>
            <person name="LaButti K."/>
            <person name="Larrondo L.F."/>
            <person name="Lindquist E."/>
            <person name="Ling A."/>
            <person name="Lombard V."/>
            <person name="Lucas S."/>
            <person name="Lundell T."/>
            <person name="Martin R."/>
            <person name="McLaughlin D.J."/>
            <person name="Morgenstern I."/>
            <person name="Morin E."/>
            <person name="Murat C."/>
            <person name="Nagy L.G."/>
            <person name="Nolan M."/>
            <person name="Ohm R.A."/>
            <person name="Patyshakuliyeva A."/>
            <person name="Rokas A."/>
            <person name="Ruiz-Duenas F.J."/>
            <person name="Sabat G."/>
            <person name="Salamov A."/>
            <person name="Samejima M."/>
            <person name="Schmutz J."/>
            <person name="Slot J.C."/>
            <person name="St John F."/>
            <person name="Stenlid J."/>
            <person name="Sun H."/>
            <person name="Sun S."/>
            <person name="Syed K."/>
            <person name="Tsang A."/>
            <person name="Wiebenga A."/>
            <person name="Young D."/>
            <person name="Pisabarro A."/>
            <person name="Eastwood D.C."/>
            <person name="Martin F."/>
            <person name="Cullen D."/>
            <person name="Grigoriev I.V."/>
            <person name="Hibbett D.S."/>
        </authorList>
    </citation>
    <scope>NUCLEOTIDE SEQUENCE [LARGE SCALE GENOMIC DNA]</scope>
    <source>
        <strain evidence="1 2">MD-104</strain>
    </source>
</reference>
<keyword evidence="2" id="KW-1185">Reference proteome</keyword>
<accession>A0A2H3JJ06</accession>
<proteinExistence type="predicted"/>
<protein>
    <submittedName>
        <fullName evidence="1">Uncharacterized protein</fullName>
    </submittedName>
</protein>
<sequence length="99" mass="10628">MATVLVSLRRYPTFARVLWTGTLGPYAFVPPADDPPPAAPGISLIQPLASGVGTYVSRENCIRRLPVCGILNFQWVAVPSEFFSAISRPLSGSTIPAQK</sequence>
<gene>
    <name evidence="1" type="ORF">WOLCODRAFT_28243</name>
</gene>